<organism evidence="2 3">
    <name type="scientific">Tritrichomonas musculus</name>
    <dbReference type="NCBI Taxonomy" id="1915356"/>
    <lineage>
        <taxon>Eukaryota</taxon>
        <taxon>Metamonada</taxon>
        <taxon>Parabasalia</taxon>
        <taxon>Tritrichomonadida</taxon>
        <taxon>Tritrichomonadidae</taxon>
        <taxon>Tritrichomonas</taxon>
    </lineage>
</organism>
<keyword evidence="1" id="KW-1133">Transmembrane helix</keyword>
<dbReference type="EMBL" id="JAPFFF010000015">
    <property type="protein sequence ID" value="KAK8866490.1"/>
    <property type="molecule type" value="Genomic_DNA"/>
</dbReference>
<feature type="transmembrane region" description="Helical" evidence="1">
    <location>
        <begin position="42"/>
        <end position="61"/>
    </location>
</feature>
<feature type="transmembrane region" description="Helical" evidence="1">
    <location>
        <begin position="12"/>
        <end position="30"/>
    </location>
</feature>
<keyword evidence="1" id="KW-0812">Transmembrane</keyword>
<keyword evidence="3" id="KW-1185">Reference proteome</keyword>
<evidence type="ECO:0000313" key="2">
    <source>
        <dbReference type="EMBL" id="KAK8866490.1"/>
    </source>
</evidence>
<reference evidence="2 3" key="1">
    <citation type="submission" date="2024-04" db="EMBL/GenBank/DDBJ databases">
        <title>Tritrichomonas musculus Genome.</title>
        <authorList>
            <person name="Alves-Ferreira E."/>
            <person name="Grigg M."/>
            <person name="Lorenzi H."/>
            <person name="Galac M."/>
        </authorList>
    </citation>
    <scope>NUCLEOTIDE SEQUENCE [LARGE SCALE GENOMIC DNA]</scope>
    <source>
        <strain evidence="2 3">EAF2021</strain>
    </source>
</reference>
<gene>
    <name evidence="2" type="ORF">M9Y10_009454</name>
</gene>
<keyword evidence="1" id="KW-0472">Membrane</keyword>
<name>A0ABR2IPL5_9EUKA</name>
<feature type="transmembrane region" description="Helical" evidence="1">
    <location>
        <begin position="119"/>
        <end position="151"/>
    </location>
</feature>
<dbReference type="Proteomes" id="UP001470230">
    <property type="component" value="Unassembled WGS sequence"/>
</dbReference>
<feature type="transmembrane region" description="Helical" evidence="1">
    <location>
        <begin position="73"/>
        <end position="98"/>
    </location>
</feature>
<comment type="caution">
    <text evidence="2">The sequence shown here is derived from an EMBL/GenBank/DDBJ whole genome shotgun (WGS) entry which is preliminary data.</text>
</comment>
<evidence type="ECO:0000256" key="1">
    <source>
        <dbReference type="SAM" id="Phobius"/>
    </source>
</evidence>
<protein>
    <submittedName>
        <fullName evidence="2">Uncharacterized protein</fullName>
    </submittedName>
</protein>
<proteinExistence type="predicted"/>
<accession>A0ABR2IPL5</accession>
<sequence>MDDPSEFLSPFLLLWLFFGYLELSIWMQIITSVRKTKSKQSIRITLFCIFVFLSFIEFLTFNQIIRTSQRYDFGFWLSIFFPTIFVYFVIGRLIYGIYRSLRHKFLRNRSLRTFKKYHLCIPLIELTFSFAYSSFVGIFTSIINFVAIYYVDRSIPKRKKVRKQRKQV</sequence>
<evidence type="ECO:0000313" key="3">
    <source>
        <dbReference type="Proteomes" id="UP001470230"/>
    </source>
</evidence>